<dbReference type="InterPro" id="IPR029057">
    <property type="entry name" value="PRTase-like"/>
</dbReference>
<dbReference type="SUPFAM" id="SSF53271">
    <property type="entry name" value="PRTase-like"/>
    <property type="match status" value="1"/>
</dbReference>
<dbReference type="eggNOG" id="arCOG00040">
    <property type="taxonomic scope" value="Archaea"/>
</dbReference>
<dbReference type="PhylomeDB" id="Q97C44"/>
<gene>
    <name evidence="4" type="ORF">TVG0273888</name>
</gene>
<dbReference type="STRING" id="273116.gene:9381034"/>
<evidence type="ECO:0000256" key="1">
    <source>
        <dbReference type="ARBA" id="ARBA00022676"/>
    </source>
</evidence>
<dbReference type="PANTHER" id="PTHR43363:SF2">
    <property type="entry name" value="PHOSPHORIBOSYLTRANSFERASE"/>
    <property type="match status" value="1"/>
</dbReference>
<evidence type="ECO:0000313" key="4">
    <source>
        <dbReference type="EMBL" id="BAB59403.1"/>
    </source>
</evidence>
<dbReference type="Proteomes" id="UP000001017">
    <property type="component" value="Chromosome"/>
</dbReference>
<sequence length="224" mass="26025">MIPDYDYMANKFKATLVTWEDIDRWCGKISRDVADTFKVDTIIGIARGGVVPARILSDRLWVKDMLSVKTEHWGLTATKDGEAVLKTKIDTDLRGRKVLVVDDITDTGESMSVAYNYIKSLHPDELKSATMLHINRSKYVPDYYAELITEKNWAWFIFPWNVYEDLNNLIRKSISDYADIDKVRESLKQDYDLDTSNLDIETILEDLVHFGKMKRQNNRYVTVQ</sequence>
<dbReference type="EMBL" id="BA000011">
    <property type="protein sequence ID" value="BAB59403.1"/>
    <property type="molecule type" value="Genomic_DNA"/>
</dbReference>
<keyword evidence="5" id="KW-1185">Reference proteome</keyword>
<dbReference type="CDD" id="cd06223">
    <property type="entry name" value="PRTases_typeI"/>
    <property type="match status" value="1"/>
</dbReference>
<dbReference type="HOGENOM" id="CLU_080904_0_0_2"/>
<organism evidence="4 5">
    <name type="scientific">Thermoplasma volcanium (strain ATCC 51530 / DSM 4299 / JCM 9571 / NBRC 15438 / GSS1)</name>
    <dbReference type="NCBI Taxonomy" id="273116"/>
    <lineage>
        <taxon>Archaea</taxon>
        <taxon>Methanobacteriati</taxon>
        <taxon>Thermoplasmatota</taxon>
        <taxon>Thermoplasmata</taxon>
        <taxon>Thermoplasmatales</taxon>
        <taxon>Thermoplasmataceae</taxon>
        <taxon>Thermoplasma</taxon>
    </lineage>
</organism>
<dbReference type="KEGG" id="tvo:TVG0273888"/>
<dbReference type="Gene3D" id="3.40.50.2020">
    <property type="match status" value="1"/>
</dbReference>
<name>Q97C44_THEVO</name>
<dbReference type="PaxDb" id="273116-14324475"/>
<evidence type="ECO:0000313" key="5">
    <source>
        <dbReference type="Proteomes" id="UP000001017"/>
    </source>
</evidence>
<reference evidence="4 5" key="2">
    <citation type="journal article" date="2000" name="Proc. Natl. Acad. Sci. U.S.A.">
        <title>Archaeal adaptation to higher temperatures revealed by genomic sequence of Thermoplasma volcanium.</title>
        <authorList>
            <person name="Kawashima T."/>
            <person name="Amano N."/>
            <person name="Koike H."/>
            <person name="Makino S."/>
            <person name="Higuchi S."/>
            <person name="Kawashima-Ohya Y."/>
            <person name="Watanabe K."/>
            <person name="Yamazaki M."/>
            <person name="Kanehori K."/>
            <person name="Kawamoto T."/>
            <person name="Nunoshiba T."/>
            <person name="Yamamoto Y."/>
            <person name="Aramaki H."/>
            <person name="Makino K."/>
            <person name="Suzuki M."/>
        </authorList>
    </citation>
    <scope>NUCLEOTIDE SEQUENCE [LARGE SCALE GENOMIC DNA]</scope>
    <source>
        <strain evidence="5">ATCC 51530 / DSM 4299 / JCM 9571 / NBRC 15438 / GSS1</strain>
    </source>
</reference>
<accession>Q97C44</accession>
<keyword evidence="1 4" id="KW-0328">Glycosyltransferase</keyword>
<dbReference type="Pfam" id="PF00156">
    <property type="entry name" value="Pribosyltran"/>
    <property type="match status" value="1"/>
</dbReference>
<evidence type="ECO:0000259" key="3">
    <source>
        <dbReference type="Pfam" id="PF00156"/>
    </source>
</evidence>
<evidence type="ECO:0000256" key="2">
    <source>
        <dbReference type="ARBA" id="ARBA00022679"/>
    </source>
</evidence>
<dbReference type="GO" id="GO:0016757">
    <property type="term" value="F:glycosyltransferase activity"/>
    <property type="evidence" value="ECO:0007669"/>
    <property type="project" value="UniProtKB-KW"/>
</dbReference>
<keyword evidence="2" id="KW-0808">Transferase</keyword>
<proteinExistence type="predicted"/>
<protein>
    <submittedName>
        <fullName evidence="4">Hypoxanthine-guanine phosphoribosyltransferase</fullName>
    </submittedName>
</protein>
<dbReference type="AlphaFoldDB" id="Q97C44"/>
<dbReference type="InterPro" id="IPR000836">
    <property type="entry name" value="PRTase_dom"/>
</dbReference>
<dbReference type="PANTHER" id="PTHR43363">
    <property type="entry name" value="HYPOXANTHINE PHOSPHORIBOSYLTRANSFERASE"/>
    <property type="match status" value="1"/>
</dbReference>
<reference evidence="4 5" key="1">
    <citation type="journal article" date="1999" name="Proc. Jpn. Acad.">
        <title>Determination of the complete genomic DNA sequence of Thermoplasma volvanium GSS1.</title>
        <authorList>
            <person name="Kawashima T."/>
            <person name="Yamamoto Y."/>
            <person name="Aramaki H."/>
            <person name="Nunoshiba T."/>
            <person name="Kawamoto T."/>
            <person name="Watanabe K."/>
            <person name="Yamazaki M."/>
            <person name="Kanehori K."/>
            <person name="Amano N."/>
            <person name="Ohya Y."/>
            <person name="Makino K."/>
            <person name="Suzuki M."/>
        </authorList>
    </citation>
    <scope>NUCLEOTIDE SEQUENCE [LARGE SCALE GENOMIC DNA]</scope>
    <source>
        <strain evidence="5">ATCC 51530 / DSM 4299 / JCM 9571 / NBRC 15438 / GSS1</strain>
    </source>
</reference>
<feature type="domain" description="Phosphoribosyltransferase" evidence="3">
    <location>
        <begin position="21"/>
        <end position="162"/>
    </location>
</feature>